<dbReference type="PANTHER" id="PTHR43191:SF12">
    <property type="entry name" value="RRNA METHYLASE"/>
    <property type="match status" value="1"/>
</dbReference>
<dbReference type="PANTHER" id="PTHR43191">
    <property type="entry name" value="RRNA METHYLTRANSFERASE 3"/>
    <property type="match status" value="1"/>
</dbReference>
<dbReference type="InterPro" id="IPR029064">
    <property type="entry name" value="Ribosomal_eL30-like_sf"/>
</dbReference>
<comment type="caution">
    <text evidence="5">The sequence shown here is derived from an EMBL/GenBank/DDBJ whole genome shotgun (WGS) entry which is preliminary data.</text>
</comment>
<evidence type="ECO:0000313" key="6">
    <source>
        <dbReference type="Proteomes" id="UP001597181"/>
    </source>
</evidence>
<dbReference type="GO" id="GO:0032259">
    <property type="term" value="P:methylation"/>
    <property type="evidence" value="ECO:0007669"/>
    <property type="project" value="UniProtKB-KW"/>
</dbReference>
<name>A0ABW3TL48_9MICO</name>
<dbReference type="InterPro" id="IPR029028">
    <property type="entry name" value="Alpha/beta_knot_MTases"/>
</dbReference>
<dbReference type="SUPFAM" id="SSF75217">
    <property type="entry name" value="alpha/beta knot"/>
    <property type="match status" value="1"/>
</dbReference>
<gene>
    <name evidence="5" type="ORF">ACFQ3U_03400</name>
</gene>
<dbReference type="Gene3D" id="3.40.1280.10">
    <property type="match status" value="1"/>
</dbReference>
<keyword evidence="2" id="KW-0808">Transferase</keyword>
<organism evidence="5 6">
    <name type="scientific">Leucobacter albus</name>
    <dbReference type="NCBI Taxonomy" id="272210"/>
    <lineage>
        <taxon>Bacteria</taxon>
        <taxon>Bacillati</taxon>
        <taxon>Actinomycetota</taxon>
        <taxon>Actinomycetes</taxon>
        <taxon>Micrococcales</taxon>
        <taxon>Microbacteriaceae</taxon>
        <taxon>Leucobacter</taxon>
    </lineage>
</organism>
<evidence type="ECO:0000256" key="2">
    <source>
        <dbReference type="ARBA" id="ARBA00022679"/>
    </source>
</evidence>
<dbReference type="InterPro" id="IPR001537">
    <property type="entry name" value="SpoU_MeTrfase"/>
</dbReference>
<keyword evidence="6" id="KW-1185">Reference proteome</keyword>
<dbReference type="Gene3D" id="3.30.1330.30">
    <property type="match status" value="1"/>
</dbReference>
<feature type="region of interest" description="Disordered" evidence="3">
    <location>
        <begin position="276"/>
        <end position="305"/>
    </location>
</feature>
<dbReference type="SUPFAM" id="SSF55315">
    <property type="entry name" value="L30e-like"/>
    <property type="match status" value="1"/>
</dbReference>
<dbReference type="InterPro" id="IPR029026">
    <property type="entry name" value="tRNA_m1G_MTases_N"/>
</dbReference>
<dbReference type="EMBL" id="JBHTLY010000001">
    <property type="protein sequence ID" value="MFD1200934.1"/>
    <property type="molecule type" value="Genomic_DNA"/>
</dbReference>
<feature type="compositionally biased region" description="Low complexity" evidence="3">
    <location>
        <begin position="276"/>
        <end position="292"/>
    </location>
</feature>
<reference evidence="6" key="1">
    <citation type="journal article" date="2019" name="Int. J. Syst. Evol. Microbiol.">
        <title>The Global Catalogue of Microorganisms (GCM) 10K type strain sequencing project: providing services to taxonomists for standard genome sequencing and annotation.</title>
        <authorList>
            <consortium name="The Broad Institute Genomics Platform"/>
            <consortium name="The Broad Institute Genome Sequencing Center for Infectious Disease"/>
            <person name="Wu L."/>
            <person name="Ma J."/>
        </authorList>
    </citation>
    <scope>NUCLEOTIDE SEQUENCE [LARGE SCALE GENOMIC DNA]</scope>
    <source>
        <strain evidence="6">CCUG 50213</strain>
    </source>
</reference>
<accession>A0ABW3TL48</accession>
<proteinExistence type="predicted"/>
<feature type="domain" description="tRNA/rRNA methyltransferase SpoU type" evidence="4">
    <location>
        <begin position="121"/>
        <end position="263"/>
    </location>
</feature>
<dbReference type="Proteomes" id="UP001597181">
    <property type="component" value="Unassembled WGS sequence"/>
</dbReference>
<evidence type="ECO:0000313" key="5">
    <source>
        <dbReference type="EMBL" id="MFD1200934.1"/>
    </source>
</evidence>
<dbReference type="InterPro" id="IPR051259">
    <property type="entry name" value="rRNA_Methyltransferase"/>
</dbReference>
<dbReference type="RefSeq" id="WP_343959608.1">
    <property type="nucleotide sequence ID" value="NZ_BAAAKZ010000003.1"/>
</dbReference>
<evidence type="ECO:0000256" key="1">
    <source>
        <dbReference type="ARBA" id="ARBA00022603"/>
    </source>
</evidence>
<evidence type="ECO:0000259" key="4">
    <source>
        <dbReference type="Pfam" id="PF00588"/>
    </source>
</evidence>
<keyword evidence="1 5" id="KW-0489">Methyltransferase</keyword>
<dbReference type="CDD" id="cd18095">
    <property type="entry name" value="SpoU-like_rRNA-MTase"/>
    <property type="match status" value="1"/>
</dbReference>
<evidence type="ECO:0000256" key="3">
    <source>
        <dbReference type="SAM" id="MobiDB-lite"/>
    </source>
</evidence>
<protein>
    <submittedName>
        <fullName evidence="5">TrmH family RNA methyltransferase</fullName>
    </submittedName>
</protein>
<dbReference type="GO" id="GO:0008168">
    <property type="term" value="F:methyltransferase activity"/>
    <property type="evidence" value="ECO:0007669"/>
    <property type="project" value="UniProtKB-KW"/>
</dbReference>
<sequence>MILTPIVDLSAPELADYTKLTDVELRRVREPAEGLYLAESPKVIERALASGHKPRSLLLLEEWVPKLEPILARYPQVPAFVGTSAQLESLTGFHMHRGALASMHRPAPLDPAELLRSSRRVVVLEDLTDHTNVGAIFRSIAALGADAVLLSPACADPLYRRAVRVSMGAVLQVPWARLPDWRDAGPLIRDAGYELVAFALRDDAADLADFVDDLPDRLALMFGSEGPGLSHRALASATRSVIIPMEHGVDSLNVSTAAALALWAVRTGDARASSASSAARADGAGPRSVSVPVPVPATPDGGGAE</sequence>
<dbReference type="Pfam" id="PF00588">
    <property type="entry name" value="SpoU_methylase"/>
    <property type="match status" value="1"/>
</dbReference>